<feature type="transmembrane region" description="Helical" evidence="7">
    <location>
        <begin position="29"/>
        <end position="49"/>
    </location>
</feature>
<dbReference type="PANTHER" id="PTHR30520">
    <property type="entry name" value="FORMATE TRANSPORTER-RELATED"/>
    <property type="match status" value="1"/>
</dbReference>
<evidence type="ECO:0000256" key="2">
    <source>
        <dbReference type="ARBA" id="ARBA00022692"/>
    </source>
</evidence>
<evidence type="ECO:0000256" key="1">
    <source>
        <dbReference type="ARBA" id="ARBA00004141"/>
    </source>
</evidence>
<feature type="region of interest" description="Disordered" evidence="6">
    <location>
        <begin position="268"/>
        <end position="334"/>
    </location>
</feature>
<dbReference type="EMBL" id="QOCI01000004">
    <property type="protein sequence ID" value="RRR19159.1"/>
    <property type="molecule type" value="Genomic_DNA"/>
</dbReference>
<protein>
    <submittedName>
        <fullName evidence="8">Formate/nitrite transporter family protein</fullName>
    </submittedName>
</protein>
<gene>
    <name evidence="8" type="ORF">DS079_07415</name>
</gene>
<comment type="caution">
    <text evidence="8">The sequence shown here is derived from an EMBL/GenBank/DDBJ whole genome shotgun (WGS) entry which is preliminary data.</text>
</comment>
<feature type="compositionally biased region" description="Polar residues" evidence="6">
    <location>
        <begin position="286"/>
        <end position="303"/>
    </location>
</feature>
<keyword evidence="2 7" id="KW-0812">Transmembrane</keyword>
<sequence length="334" mass="34536">MSYVQPADLVDRLTAAGAAKASYSTGATILRAIMGGAILALAAAFAVTVSTQTGQPLLGAMLFPVGFIMLYLMGFDLLTGVFTLVPLAWLARRDGVTLPAMLRNWGLVFLGNLIGAVAVAVLMAIYFTYGFATEPSAVGDAISEIGHGRTVGYAEYGAAGMLTLFVRGVLCNWMVSTGVVGAFMSDSMLGKIACMWMPVMLFFYMGFEHSIVNMFLFPSGLLLGADFTLLDYLVWNEIPTVVGNLVGGLTFVALPLFLAHRRHAAAPADVPADTEPAATSAAPGATVTSDATSGASADQTELRASSPAAPAAGSTADPSADGPTETADLVGATR</sequence>
<dbReference type="Gene3D" id="1.20.1080.10">
    <property type="entry name" value="Glycerol uptake facilitator protein"/>
    <property type="match status" value="1"/>
</dbReference>
<keyword evidence="3 7" id="KW-1133">Transmembrane helix</keyword>
<dbReference type="GO" id="GO:0005886">
    <property type="term" value="C:plasma membrane"/>
    <property type="evidence" value="ECO:0007669"/>
    <property type="project" value="TreeGrafter"/>
</dbReference>
<proteinExistence type="inferred from homology"/>
<accession>A0A426SLN5</accession>
<evidence type="ECO:0000313" key="8">
    <source>
        <dbReference type="EMBL" id="RRR19159.1"/>
    </source>
</evidence>
<keyword evidence="4 7" id="KW-0472">Membrane</keyword>
<dbReference type="RefSeq" id="WP_126986197.1">
    <property type="nucleotide sequence ID" value="NZ_ML133853.1"/>
</dbReference>
<feature type="transmembrane region" description="Helical" evidence="7">
    <location>
        <begin position="61"/>
        <end position="89"/>
    </location>
</feature>
<comment type="subcellular location">
    <subcellularLocation>
        <location evidence="1">Membrane</location>
        <topology evidence="1">Multi-pass membrane protein</topology>
    </subcellularLocation>
</comment>
<feature type="compositionally biased region" description="Low complexity" evidence="6">
    <location>
        <begin position="304"/>
        <end position="322"/>
    </location>
</feature>
<feature type="transmembrane region" description="Helical" evidence="7">
    <location>
        <begin position="153"/>
        <end position="176"/>
    </location>
</feature>
<dbReference type="Pfam" id="PF01226">
    <property type="entry name" value="Form_Nir_trans"/>
    <property type="match status" value="1"/>
</dbReference>
<evidence type="ECO:0000256" key="4">
    <source>
        <dbReference type="ARBA" id="ARBA00023136"/>
    </source>
</evidence>
<name>A0A426SLN5_9MICO</name>
<comment type="similarity">
    <text evidence="5">Belongs to the FNT transporter (TC 1.A.16) family.</text>
</comment>
<evidence type="ECO:0000256" key="3">
    <source>
        <dbReference type="ARBA" id="ARBA00022989"/>
    </source>
</evidence>
<organism evidence="8 9">
    <name type="scientific">Brachybacterium paraconglomeratum</name>
    <dbReference type="NCBI Taxonomy" id="173362"/>
    <lineage>
        <taxon>Bacteria</taxon>
        <taxon>Bacillati</taxon>
        <taxon>Actinomycetota</taxon>
        <taxon>Actinomycetes</taxon>
        <taxon>Micrococcales</taxon>
        <taxon>Dermabacteraceae</taxon>
        <taxon>Brachybacterium</taxon>
    </lineage>
</organism>
<keyword evidence="9" id="KW-1185">Reference proteome</keyword>
<feature type="transmembrane region" description="Helical" evidence="7">
    <location>
        <begin position="109"/>
        <end position="132"/>
    </location>
</feature>
<dbReference type="GO" id="GO:0015499">
    <property type="term" value="F:formate transmembrane transporter activity"/>
    <property type="evidence" value="ECO:0007669"/>
    <property type="project" value="TreeGrafter"/>
</dbReference>
<dbReference type="InterPro" id="IPR023271">
    <property type="entry name" value="Aquaporin-like"/>
</dbReference>
<dbReference type="InterPro" id="IPR000292">
    <property type="entry name" value="For/NO2_transpt"/>
</dbReference>
<evidence type="ECO:0000313" key="9">
    <source>
        <dbReference type="Proteomes" id="UP000274327"/>
    </source>
</evidence>
<reference evidence="8 9" key="1">
    <citation type="submission" date="2018-07" db="EMBL/GenBank/DDBJ databases">
        <title>Brachybacteriurn paraconglorneratum KCTC 9916.</title>
        <authorList>
            <person name="Li Y."/>
        </authorList>
    </citation>
    <scope>NUCLEOTIDE SEQUENCE [LARGE SCALE GENOMIC DNA]</scope>
    <source>
        <strain evidence="8 9">KCTC 9916</strain>
    </source>
</reference>
<evidence type="ECO:0000256" key="6">
    <source>
        <dbReference type="SAM" id="MobiDB-lite"/>
    </source>
</evidence>
<dbReference type="Proteomes" id="UP000274327">
    <property type="component" value="Unassembled WGS sequence"/>
</dbReference>
<evidence type="ECO:0000256" key="7">
    <source>
        <dbReference type="SAM" id="Phobius"/>
    </source>
</evidence>
<evidence type="ECO:0000256" key="5">
    <source>
        <dbReference type="ARBA" id="ARBA00049660"/>
    </source>
</evidence>
<dbReference type="AlphaFoldDB" id="A0A426SLN5"/>
<dbReference type="PANTHER" id="PTHR30520:SF6">
    <property type="entry name" value="FORMATE_NITRATE FAMILY TRANSPORTER (EUROFUNG)"/>
    <property type="match status" value="1"/>
</dbReference>
<feature type="transmembrane region" description="Helical" evidence="7">
    <location>
        <begin position="241"/>
        <end position="259"/>
    </location>
</feature>
<dbReference type="GeneID" id="78120850"/>